<proteinExistence type="predicted"/>
<comment type="caution">
    <text evidence="4">The sequence shown here is derived from an EMBL/GenBank/DDBJ whole genome shotgun (WGS) entry which is preliminary data.</text>
</comment>
<name>A0A645AFQ8_9ZZZZ</name>
<dbReference type="GO" id="GO:0005524">
    <property type="term" value="F:ATP binding"/>
    <property type="evidence" value="ECO:0007669"/>
    <property type="project" value="UniProtKB-KW"/>
</dbReference>
<sequence>MLLAKEGFDQVYGARPLRRAITKTVEDKLSEEILRGNIKKNEDILVTVKDDKLDFVKQ</sequence>
<protein>
    <submittedName>
        <fullName evidence="4">Negative regulator of genetic competence ClpC/MecB</fullName>
    </submittedName>
</protein>
<dbReference type="Pfam" id="PF10431">
    <property type="entry name" value="ClpB_D2-small"/>
    <property type="match status" value="1"/>
</dbReference>
<evidence type="ECO:0000256" key="2">
    <source>
        <dbReference type="ARBA" id="ARBA00022840"/>
    </source>
</evidence>
<reference evidence="4" key="1">
    <citation type="submission" date="2019-08" db="EMBL/GenBank/DDBJ databases">
        <authorList>
            <person name="Kucharzyk K."/>
            <person name="Murdoch R.W."/>
            <person name="Higgins S."/>
            <person name="Loffler F."/>
        </authorList>
    </citation>
    <scope>NUCLEOTIDE SEQUENCE</scope>
</reference>
<dbReference type="SMART" id="SM01086">
    <property type="entry name" value="ClpB_D2-small"/>
    <property type="match status" value="1"/>
</dbReference>
<organism evidence="4">
    <name type="scientific">bioreactor metagenome</name>
    <dbReference type="NCBI Taxonomy" id="1076179"/>
    <lineage>
        <taxon>unclassified sequences</taxon>
        <taxon>metagenomes</taxon>
        <taxon>ecological metagenomes</taxon>
    </lineage>
</organism>
<dbReference type="Gene3D" id="1.10.8.60">
    <property type="match status" value="1"/>
</dbReference>
<accession>A0A645AFQ8</accession>
<dbReference type="EMBL" id="VSSQ01012127">
    <property type="protein sequence ID" value="MPM48504.1"/>
    <property type="molecule type" value="Genomic_DNA"/>
</dbReference>
<keyword evidence="2" id="KW-0067">ATP-binding</keyword>
<keyword evidence="1" id="KW-0547">Nucleotide-binding</keyword>
<dbReference type="AlphaFoldDB" id="A0A645AFQ8"/>
<evidence type="ECO:0000256" key="1">
    <source>
        <dbReference type="ARBA" id="ARBA00022741"/>
    </source>
</evidence>
<gene>
    <name evidence="4" type="primary">clpC_29</name>
    <name evidence="4" type="ORF">SDC9_95229</name>
</gene>
<dbReference type="InterPro" id="IPR019489">
    <property type="entry name" value="Clp_ATPase_C"/>
</dbReference>
<evidence type="ECO:0000259" key="3">
    <source>
        <dbReference type="SMART" id="SM01086"/>
    </source>
</evidence>
<evidence type="ECO:0000313" key="4">
    <source>
        <dbReference type="EMBL" id="MPM48504.1"/>
    </source>
</evidence>
<feature type="domain" description="Clp ATPase C-terminal" evidence="3">
    <location>
        <begin position="1"/>
        <end position="55"/>
    </location>
</feature>